<dbReference type="EMBL" id="CAJGYO010000014">
    <property type="protein sequence ID" value="CAD6268511.1"/>
    <property type="molecule type" value="Genomic_DNA"/>
</dbReference>
<dbReference type="AlphaFoldDB" id="A0A811RET9"/>
<protein>
    <submittedName>
        <fullName evidence="1">Uncharacterized protein</fullName>
    </submittedName>
</protein>
<name>A0A811RET9_9POAL</name>
<evidence type="ECO:0000313" key="1">
    <source>
        <dbReference type="EMBL" id="CAD6268511.1"/>
    </source>
</evidence>
<organism evidence="1 2">
    <name type="scientific">Miscanthus lutarioriparius</name>
    <dbReference type="NCBI Taxonomy" id="422564"/>
    <lineage>
        <taxon>Eukaryota</taxon>
        <taxon>Viridiplantae</taxon>
        <taxon>Streptophyta</taxon>
        <taxon>Embryophyta</taxon>
        <taxon>Tracheophyta</taxon>
        <taxon>Spermatophyta</taxon>
        <taxon>Magnoliopsida</taxon>
        <taxon>Liliopsida</taxon>
        <taxon>Poales</taxon>
        <taxon>Poaceae</taxon>
        <taxon>PACMAD clade</taxon>
        <taxon>Panicoideae</taxon>
        <taxon>Andropogonodae</taxon>
        <taxon>Andropogoneae</taxon>
        <taxon>Saccharinae</taxon>
        <taxon>Miscanthus</taxon>
    </lineage>
</organism>
<dbReference type="OrthoDB" id="10447605at2759"/>
<reference evidence="1" key="1">
    <citation type="submission" date="2020-10" db="EMBL/GenBank/DDBJ databases">
        <authorList>
            <person name="Han B."/>
            <person name="Lu T."/>
            <person name="Zhao Q."/>
            <person name="Huang X."/>
            <person name="Zhao Y."/>
        </authorList>
    </citation>
    <scope>NUCLEOTIDE SEQUENCE</scope>
</reference>
<gene>
    <name evidence="1" type="ORF">NCGR_LOCUS51816</name>
</gene>
<evidence type="ECO:0000313" key="2">
    <source>
        <dbReference type="Proteomes" id="UP000604825"/>
    </source>
</evidence>
<accession>A0A811RET9</accession>
<keyword evidence="2" id="KW-1185">Reference proteome</keyword>
<comment type="caution">
    <text evidence="1">The sequence shown here is derived from an EMBL/GenBank/DDBJ whole genome shotgun (WGS) entry which is preliminary data.</text>
</comment>
<dbReference type="Proteomes" id="UP000604825">
    <property type="component" value="Unassembled WGS sequence"/>
</dbReference>
<sequence length="83" mass="9523">MASPKEQLGQILAFLSENSKGINELKTSMSEMRTLHSEILQWKPDVDHRIHELEHVVLDLREKVEHALEALLPQVQLKESIDA</sequence>
<proteinExistence type="predicted"/>